<dbReference type="InterPro" id="IPR001680">
    <property type="entry name" value="WD40_rpt"/>
</dbReference>
<gene>
    <name evidence="7" type="ORF">SMAR0320_LOCUS5070</name>
</gene>
<feature type="domain" description="Raptor N-terminal CASPase-like" evidence="6">
    <location>
        <begin position="298"/>
        <end position="453"/>
    </location>
</feature>
<dbReference type="InterPro" id="IPR036322">
    <property type="entry name" value="WD40_repeat_dom_sf"/>
</dbReference>
<evidence type="ECO:0000259" key="6">
    <source>
        <dbReference type="SMART" id="SM01302"/>
    </source>
</evidence>
<dbReference type="GO" id="GO:0030674">
    <property type="term" value="F:protein-macromolecule adaptor activity"/>
    <property type="evidence" value="ECO:0007669"/>
    <property type="project" value="TreeGrafter"/>
</dbReference>
<protein>
    <recommendedName>
        <fullName evidence="6">Raptor N-terminal CASPase-like domain-containing protein</fullName>
    </recommendedName>
</protein>
<dbReference type="GO" id="GO:0009267">
    <property type="term" value="P:cellular response to starvation"/>
    <property type="evidence" value="ECO:0007669"/>
    <property type="project" value="TreeGrafter"/>
</dbReference>
<dbReference type="SUPFAM" id="SSF48371">
    <property type="entry name" value="ARM repeat"/>
    <property type="match status" value="1"/>
</dbReference>
<dbReference type="EMBL" id="HBGZ01007156">
    <property type="protein sequence ID" value="CAD9585729.1"/>
    <property type="molecule type" value="Transcribed_RNA"/>
</dbReference>
<dbReference type="InterPro" id="IPR016024">
    <property type="entry name" value="ARM-type_fold"/>
</dbReference>
<dbReference type="InterPro" id="IPR011989">
    <property type="entry name" value="ARM-like"/>
</dbReference>
<feature type="compositionally biased region" description="Polar residues" evidence="5">
    <location>
        <begin position="1282"/>
        <end position="1298"/>
    </location>
</feature>
<dbReference type="GO" id="GO:0030307">
    <property type="term" value="P:positive regulation of cell growth"/>
    <property type="evidence" value="ECO:0007669"/>
    <property type="project" value="TreeGrafter"/>
</dbReference>
<comment type="similarity">
    <text evidence="1">Belongs to the WD repeat RAPTOR family.</text>
</comment>
<dbReference type="Gene3D" id="1.25.10.10">
    <property type="entry name" value="Leucine-rich Repeat Variant"/>
    <property type="match status" value="1"/>
</dbReference>
<dbReference type="PANTHER" id="PTHR12848:SF16">
    <property type="entry name" value="REGULATORY-ASSOCIATED PROTEIN OF MTOR"/>
    <property type="match status" value="1"/>
</dbReference>
<dbReference type="Pfam" id="PF14538">
    <property type="entry name" value="Raptor_N"/>
    <property type="match status" value="1"/>
</dbReference>
<dbReference type="Gene3D" id="2.130.10.10">
    <property type="entry name" value="YVTN repeat-like/Quinoprotein amine dehydrogenase"/>
    <property type="match status" value="2"/>
</dbReference>
<reference evidence="7" key="1">
    <citation type="submission" date="2021-01" db="EMBL/GenBank/DDBJ databases">
        <authorList>
            <person name="Corre E."/>
            <person name="Pelletier E."/>
            <person name="Niang G."/>
            <person name="Scheremetjew M."/>
            <person name="Finn R."/>
            <person name="Kale V."/>
            <person name="Holt S."/>
            <person name="Cochrane G."/>
            <person name="Meng A."/>
            <person name="Brown T."/>
            <person name="Cohen L."/>
        </authorList>
    </citation>
    <scope>NUCLEOTIDE SEQUENCE</scope>
    <source>
        <strain evidence="7">SM1012Den-03</strain>
    </source>
</reference>
<dbReference type="InterPro" id="IPR015943">
    <property type="entry name" value="WD40/YVTN_repeat-like_dom_sf"/>
</dbReference>
<keyword evidence="2 4" id="KW-0853">WD repeat</keyword>
<keyword evidence="3" id="KW-0677">Repeat</keyword>
<feature type="region of interest" description="Disordered" evidence="5">
    <location>
        <begin position="696"/>
        <end position="725"/>
    </location>
</feature>
<feature type="compositionally biased region" description="Low complexity" evidence="5">
    <location>
        <begin position="712"/>
        <end position="725"/>
    </location>
</feature>
<dbReference type="GO" id="GO:0010506">
    <property type="term" value="P:regulation of autophagy"/>
    <property type="evidence" value="ECO:0007669"/>
    <property type="project" value="TreeGrafter"/>
</dbReference>
<feature type="compositionally biased region" description="Polar residues" evidence="5">
    <location>
        <begin position="87"/>
        <end position="104"/>
    </location>
</feature>
<dbReference type="GO" id="GO:0071230">
    <property type="term" value="P:cellular response to amino acid stimulus"/>
    <property type="evidence" value="ECO:0007669"/>
    <property type="project" value="TreeGrafter"/>
</dbReference>
<feature type="region of interest" description="Disordered" evidence="5">
    <location>
        <begin position="66"/>
        <end position="105"/>
    </location>
</feature>
<dbReference type="InterPro" id="IPR004083">
    <property type="entry name" value="Raptor"/>
</dbReference>
<dbReference type="SMART" id="SM01302">
    <property type="entry name" value="Raptor_N"/>
    <property type="match status" value="1"/>
</dbReference>
<dbReference type="SUPFAM" id="SSF50978">
    <property type="entry name" value="WD40 repeat-like"/>
    <property type="match status" value="1"/>
</dbReference>
<dbReference type="PROSITE" id="PS50082">
    <property type="entry name" value="WD_REPEATS_2"/>
    <property type="match status" value="1"/>
</dbReference>
<feature type="region of interest" description="Disordered" evidence="5">
    <location>
        <begin position="1024"/>
        <end position="1053"/>
    </location>
</feature>
<feature type="region of interest" description="Disordered" evidence="5">
    <location>
        <begin position="1265"/>
        <end position="1306"/>
    </location>
</feature>
<dbReference type="GO" id="GO:0005737">
    <property type="term" value="C:cytoplasm"/>
    <property type="evidence" value="ECO:0007669"/>
    <property type="project" value="TreeGrafter"/>
</dbReference>
<evidence type="ECO:0000313" key="7">
    <source>
        <dbReference type="EMBL" id="CAD9585729.1"/>
    </source>
</evidence>
<feature type="compositionally biased region" description="Low complexity" evidence="5">
    <location>
        <begin position="66"/>
        <end position="86"/>
    </location>
</feature>
<dbReference type="PRINTS" id="PR01547">
    <property type="entry name" value="YEAST176DUF"/>
</dbReference>
<feature type="region of interest" description="Disordered" evidence="5">
    <location>
        <begin position="1103"/>
        <end position="1122"/>
    </location>
</feature>
<feature type="compositionally biased region" description="Low complexity" evidence="5">
    <location>
        <begin position="1039"/>
        <end position="1053"/>
    </location>
</feature>
<evidence type="ECO:0000256" key="2">
    <source>
        <dbReference type="ARBA" id="ARBA00022574"/>
    </source>
</evidence>
<dbReference type="PANTHER" id="PTHR12848">
    <property type="entry name" value="REGULATORY-ASSOCIATED PROTEIN OF MTOR"/>
    <property type="match status" value="1"/>
</dbReference>
<feature type="compositionally biased region" description="Polar residues" evidence="5">
    <location>
        <begin position="696"/>
        <end position="708"/>
    </location>
</feature>
<evidence type="ECO:0000256" key="1">
    <source>
        <dbReference type="ARBA" id="ARBA00009257"/>
    </source>
</evidence>
<feature type="region of interest" description="Disordered" evidence="5">
    <location>
        <begin position="153"/>
        <end position="188"/>
    </location>
</feature>
<sequence>MSSPKNNSNTTNSNCDDVEYFPRRKRAPYLHDISDFGITRTHHHPSSLVAVDDHLAADNMSGVGGLASSAGGSVSSSSSLSLLRSSPTKASNSSGETGGATSQMLRRKSSFARVFSTLRMTIAEDGGGDGNASGGAGTANNFDAHSNSGGLMISSVPTAGGGGTLGDNGADDGGGGGGNPIDESSESNLNSILPTRFRRGSSADFMNYASRGSASGRDRLLGGMTSNNTATGKLPRWALYDPATIVIKDGMPISMGTLLHHYSLLNNTQTQQQQLLHNNYTQSSPPYLITPTWRLKDRMKTVGVCLILALNIGTDPPDLNKPTPCAKLQCWLDPTSMSRAKAKERIGERLEQQYAKWQQRSKLKYRRALDPTVDTVRELCYRMRETAKNERVLLHYNGHGVPRPTANGEIWLFDKHHTNYIPMSVTDLRRWIGKPTILVLDCSGAGVLMPFLTSTLNDVSNDVGQGGWDFASSTPDVRSGPVSAAVGIGSNSAGIPIYRNQSSPGMDNSDQGDSVSGADYLKAIRDTIVLCPTAQGEWLPLNAEFPADIFTSCLTTPIPMALRWFVHQNPFSTKGLNPETIADAIPGRLADRKTPLGELNWIFTAITDTIAWNVLPSPLFQRLFRQDLLVASMFRNFLLADRILRSLNCSPTSHPELPSTCHHPLWQAWDLAVEGCLNQLIDDGLLRKSSIAVTTEETNDGNANENNPTQPPISTADPTPPTAAAATSITSNVMAPFFAEQLTAFEIWLEFASQKARNKLVVKSPPSSMGGTPLAFLQNGVDTNRASHELDPPQQLPIVLQVLLSQAHRVRALILLKRFLDLGNSAVNLALSVGIFPYVLKLLQSPIDEYKHVLVGIWAKVLAFDPSCQVDVVKDRALPHFIRHLRCGLDSVDGQSSNMSTELASEQRTLAAFILSITCSGYAIGQSECINEKLHLACGSLLQSLESPDSNERKEAEKNVSSQFRLWLCICLGNLCKDNANVQSELFKAGVHFRLLSRLDDDAPDVRAASCYALACLIGSARPDTNSDATPLSGPPPMLQHQQQQPQSLAPSLQPLAGGTTLLMANLSQNQGLQQAGLQPQFGGSVSGMPNAGAGQSLMFGSMLSSSSSAQQPQRQETKTVYDDGQRMDLDLTIALKLAETSKDASPMVRFEAALALNRFVGKYISAFVSTAGKGFGGQQQGRSVMGDSTMPSIPVPTGVTQEAEKKFSHVWTQIFKLNRNDPHDGVRAMVNSIVIAVNERAMMQKTKLRQLRSGSRRRSLGLEIPISENDNDPPTSLAGRRTTTGLNLSTYNTSSQESFRRTGSLGNRASSGNVFTIGTPPTVALENKNNSLFNVSMDVDDEYFFPESKIFSWKRVEFGEFGADSKTSEPPLDPLSEMGAIKKYRRSRNFQAQQKGQLLKNSFAVLAQKPDMSFSRSPYDYDESDAAAGIEKETDIKKQALQLQQFSLLKNDGARSTSLLRFHPYEPALVVCGSSDNVSIWNAETSERMTSFSNENPKGTRMTAAQWVNEATSSLLLTGSNDGSVRIFDGLLEANDEISREKPSLVSSFFAAPDIVTDKRYSSGLVLDYQQYGGKLTAGGNTKYIRTWDVASEKCVNTFESKSDACLTTLTTAWDYSFDSGYSGLGPDIIVCGYGNGSLRVFDGRSTKGDVLYLSDGLSSRSGLSRRRKYSEYDEHTSWIVDVSFTTYGGRHEVVSGCVAGNIKFWDLRYSSSVRTIDHKMQMTALAAHSNVPMFATGSPAQFIKIMSHDGSTQQVIRYHDRLPGQRIGPVSCLCFHPQLPFLAAGFADENVSLYAPKQSRVV</sequence>
<evidence type="ECO:0000256" key="4">
    <source>
        <dbReference type="PROSITE-ProRule" id="PRU00221"/>
    </source>
</evidence>
<dbReference type="GO" id="GO:0031929">
    <property type="term" value="P:TOR signaling"/>
    <property type="evidence" value="ECO:0007669"/>
    <property type="project" value="InterPro"/>
</dbReference>
<name>A0A7S2P9P3_9STRA</name>
<feature type="repeat" description="WD" evidence="4">
    <location>
        <begin position="1674"/>
        <end position="1717"/>
    </location>
</feature>
<proteinExistence type="inferred from homology"/>
<dbReference type="SMART" id="SM00320">
    <property type="entry name" value="WD40"/>
    <property type="match status" value="6"/>
</dbReference>
<feature type="compositionally biased region" description="Gly residues" evidence="5">
    <location>
        <begin position="159"/>
        <end position="179"/>
    </location>
</feature>
<evidence type="ECO:0000256" key="5">
    <source>
        <dbReference type="SAM" id="MobiDB-lite"/>
    </source>
</evidence>
<dbReference type="InterPro" id="IPR029347">
    <property type="entry name" value="Raptor_N"/>
</dbReference>
<accession>A0A7S2P9P3</accession>
<evidence type="ECO:0000256" key="3">
    <source>
        <dbReference type="ARBA" id="ARBA00022737"/>
    </source>
</evidence>
<organism evidence="7">
    <name type="scientific">Skeletonema marinoi</name>
    <dbReference type="NCBI Taxonomy" id="267567"/>
    <lineage>
        <taxon>Eukaryota</taxon>
        <taxon>Sar</taxon>
        <taxon>Stramenopiles</taxon>
        <taxon>Ochrophyta</taxon>
        <taxon>Bacillariophyta</taxon>
        <taxon>Coscinodiscophyceae</taxon>
        <taxon>Thalassiosirophycidae</taxon>
        <taxon>Thalassiosirales</taxon>
        <taxon>Skeletonemataceae</taxon>
        <taxon>Skeletonema</taxon>
        <taxon>Skeletonema marinoi-dohrnii complex</taxon>
    </lineage>
</organism>
<dbReference type="GO" id="GO:0031931">
    <property type="term" value="C:TORC1 complex"/>
    <property type="evidence" value="ECO:0007669"/>
    <property type="project" value="InterPro"/>
</dbReference>